<dbReference type="CDD" id="cd01141">
    <property type="entry name" value="TroA_d"/>
    <property type="match status" value="1"/>
</dbReference>
<organism evidence="2 3">
    <name type="scientific">Methanolobus tindarius DSM 2278</name>
    <dbReference type="NCBI Taxonomy" id="1090322"/>
    <lineage>
        <taxon>Archaea</taxon>
        <taxon>Methanobacteriati</taxon>
        <taxon>Methanobacteriota</taxon>
        <taxon>Stenosarchaea group</taxon>
        <taxon>Methanomicrobia</taxon>
        <taxon>Methanosarcinales</taxon>
        <taxon>Methanosarcinaceae</taxon>
        <taxon>Methanolobus</taxon>
    </lineage>
</organism>
<accession>W9DP63</accession>
<comment type="caution">
    <text evidence="2">The sequence shown here is derived from an EMBL/GenBank/DDBJ whole genome shotgun (WGS) entry which is preliminary data.</text>
</comment>
<evidence type="ECO:0000313" key="2">
    <source>
        <dbReference type="EMBL" id="ETA66928.1"/>
    </source>
</evidence>
<dbReference type="PANTHER" id="PTHR30535">
    <property type="entry name" value="VITAMIN B12-BINDING PROTEIN"/>
    <property type="match status" value="1"/>
</dbReference>
<dbReference type="RefSeq" id="WP_023844064.1">
    <property type="nucleotide sequence ID" value="NZ_AZAJ01000001.1"/>
</dbReference>
<dbReference type="PANTHER" id="PTHR30535:SF34">
    <property type="entry name" value="MOLYBDATE-BINDING PROTEIN MOLA"/>
    <property type="match status" value="1"/>
</dbReference>
<evidence type="ECO:0000313" key="3">
    <source>
        <dbReference type="Proteomes" id="UP000019483"/>
    </source>
</evidence>
<dbReference type="EMBL" id="AZAJ01000001">
    <property type="protein sequence ID" value="ETA66928.1"/>
    <property type="molecule type" value="Genomic_DNA"/>
</dbReference>
<dbReference type="GO" id="GO:0071281">
    <property type="term" value="P:cellular response to iron ion"/>
    <property type="evidence" value="ECO:0007669"/>
    <property type="project" value="TreeGrafter"/>
</dbReference>
<evidence type="ECO:0000259" key="1">
    <source>
        <dbReference type="PROSITE" id="PS50983"/>
    </source>
</evidence>
<dbReference type="OrthoDB" id="24039at2157"/>
<dbReference type="AlphaFoldDB" id="W9DP63"/>
<gene>
    <name evidence="2" type="ORF">MettiDRAFT_0331</name>
</gene>
<feature type="domain" description="Fe/B12 periplasmic-binding" evidence="1">
    <location>
        <begin position="105"/>
        <end position="379"/>
    </location>
</feature>
<reference evidence="2 3" key="1">
    <citation type="submission" date="2013-08" db="EMBL/GenBank/DDBJ databases">
        <authorList>
            <consortium name="DOE Joint Genome Institute"/>
            <person name="Eisen J."/>
            <person name="Huntemann M."/>
            <person name="Han J."/>
            <person name="Chen A."/>
            <person name="Kyrpides N."/>
            <person name="Mavromatis K."/>
            <person name="Markowitz V."/>
            <person name="Palaniappan K."/>
            <person name="Ivanova N."/>
            <person name="Schaumberg A."/>
            <person name="Pati A."/>
            <person name="Liolios K."/>
            <person name="Nordberg H.P."/>
            <person name="Cantor M.N."/>
            <person name="Hua S.X."/>
            <person name="Woyke T."/>
        </authorList>
    </citation>
    <scope>NUCLEOTIDE SEQUENCE [LARGE SCALE GENOMIC DNA]</scope>
    <source>
        <strain evidence="2 3">DSM 2278</strain>
    </source>
</reference>
<sequence>MNRNYVFVLLILLICSPLSGCIGDSSQETNNPVNEDYNSSKDYFPDKIDIEYAQGFTVEYHNNYKLVTVMDSVTNNEYSYILVQKGTPVPEHDEDSVVIEIPVESVATLSTTHLPALEIIGETDKLKAVSSFTYINSVPVRQMIEEGTIEEVGTGSYMNTEAMVRINPDLVFTLTTGVPYDDKHIDNLIDIGIKPVVVDEYKEESALAGAEWIKFISLFFNAEDKANEYFDQVANDYNELAEMAKSVENRPVVMSGMAWEGTWYVPGGNSLIAQYIDDAGASYFWNDNNDTGTVTLDFEAVFDMGKDADYWVSSGTWNNLEELEAEDSLYIEFNSVNNGTVYSSYYKVNENGGNDYYESGVVRPDLVLADFVKMFHPELVPDHEMVYHKRIE</sequence>
<dbReference type="Gene3D" id="3.40.50.1980">
    <property type="entry name" value="Nitrogenase molybdenum iron protein domain"/>
    <property type="match status" value="2"/>
</dbReference>
<protein>
    <submittedName>
        <fullName evidence="2">ABC-type Fe3+-hydroxamate transport system, periplasmic component</fullName>
    </submittedName>
</protein>
<dbReference type="SUPFAM" id="SSF53807">
    <property type="entry name" value="Helical backbone' metal receptor"/>
    <property type="match status" value="1"/>
</dbReference>
<dbReference type="InterPro" id="IPR050902">
    <property type="entry name" value="ABC_Transporter_SBP"/>
</dbReference>
<keyword evidence="3" id="KW-1185">Reference proteome</keyword>
<dbReference type="Pfam" id="PF01497">
    <property type="entry name" value="Peripla_BP_2"/>
    <property type="match status" value="1"/>
</dbReference>
<dbReference type="InterPro" id="IPR002491">
    <property type="entry name" value="ABC_transptr_periplasmic_BD"/>
</dbReference>
<proteinExistence type="predicted"/>
<name>W9DP63_METTI</name>
<dbReference type="STRING" id="1090322.MettiDRAFT_0331"/>
<dbReference type="Proteomes" id="UP000019483">
    <property type="component" value="Unassembled WGS sequence"/>
</dbReference>
<dbReference type="PROSITE" id="PS50983">
    <property type="entry name" value="FE_B12_PBP"/>
    <property type="match status" value="1"/>
</dbReference>